<evidence type="ECO:0000256" key="7">
    <source>
        <dbReference type="ARBA" id="ARBA00022737"/>
    </source>
</evidence>
<evidence type="ECO:0000256" key="11">
    <source>
        <dbReference type="PROSITE-ProRule" id="PRU01398"/>
    </source>
</evidence>
<feature type="active site" description="Glycyl thioester intermediate" evidence="11">
    <location>
        <position position="1358"/>
    </location>
</feature>
<keyword evidence="9 11" id="KW-0832">Ubl conjugation</keyword>
<accession>A0A1W6Z018</accession>
<evidence type="ECO:0000256" key="1">
    <source>
        <dbReference type="ARBA" id="ARBA00004192"/>
    </source>
</evidence>
<dbReference type="InterPro" id="IPR051071">
    <property type="entry name" value="LRR-bact_E3_ubiq_ligases"/>
</dbReference>
<evidence type="ECO:0000256" key="6">
    <source>
        <dbReference type="ARBA" id="ARBA00022679"/>
    </source>
</evidence>
<organism evidence="14 15">
    <name type="scientific">Bordetella genomosp. 9</name>
    <dbReference type="NCBI Taxonomy" id="1416803"/>
    <lineage>
        <taxon>Bacteria</taxon>
        <taxon>Pseudomonadati</taxon>
        <taxon>Pseudomonadota</taxon>
        <taxon>Betaproteobacteria</taxon>
        <taxon>Burkholderiales</taxon>
        <taxon>Alcaligenaceae</taxon>
        <taxon>Bordetella</taxon>
    </lineage>
</organism>
<keyword evidence="15" id="KW-1185">Reference proteome</keyword>
<dbReference type="RefSeq" id="WP_086072250.1">
    <property type="nucleotide sequence ID" value="NZ_CP021109.1"/>
</dbReference>
<name>A0A1W6Z018_9BORD</name>
<evidence type="ECO:0000256" key="4">
    <source>
        <dbReference type="ARBA" id="ARBA00022525"/>
    </source>
</evidence>
<dbReference type="SUPFAM" id="SSF52058">
    <property type="entry name" value="L domain-like"/>
    <property type="match status" value="1"/>
</dbReference>
<dbReference type="PROSITE" id="PS52053">
    <property type="entry name" value="NEL"/>
    <property type="match status" value="1"/>
</dbReference>
<evidence type="ECO:0000259" key="13">
    <source>
        <dbReference type="PROSITE" id="PS52053"/>
    </source>
</evidence>
<dbReference type="Gene3D" id="1.20.58.360">
    <property type="entry name" value="Shigella T3SS effector IpaH defines"/>
    <property type="match status" value="1"/>
</dbReference>
<comment type="subcellular location">
    <subcellularLocation>
        <location evidence="1">Host cytoplasm</location>
    </subcellularLocation>
    <subcellularLocation>
        <location evidence="2">Secreted</location>
    </subcellularLocation>
</comment>
<dbReference type="InterPro" id="IPR001611">
    <property type="entry name" value="Leu-rich_rpt"/>
</dbReference>
<feature type="region of interest" description="Disordered" evidence="12">
    <location>
        <begin position="13"/>
        <end position="32"/>
    </location>
</feature>
<dbReference type="Gene3D" id="3.80.10.10">
    <property type="entry name" value="Ribonuclease Inhibitor"/>
    <property type="match status" value="1"/>
</dbReference>
<keyword evidence="4 11" id="KW-0964">Secreted</keyword>
<evidence type="ECO:0000256" key="10">
    <source>
        <dbReference type="ARBA" id="ARBA00023200"/>
    </source>
</evidence>
<dbReference type="PROSITE" id="PS51450">
    <property type="entry name" value="LRR"/>
    <property type="match status" value="2"/>
</dbReference>
<evidence type="ECO:0000256" key="9">
    <source>
        <dbReference type="ARBA" id="ARBA00022843"/>
    </source>
</evidence>
<keyword evidence="6 11" id="KW-0808">Transferase</keyword>
<reference evidence="14 15" key="1">
    <citation type="submission" date="2017-05" db="EMBL/GenBank/DDBJ databases">
        <title>Complete and WGS of Bordetella genogroups.</title>
        <authorList>
            <person name="Spilker T."/>
            <person name="LiPuma J."/>
        </authorList>
    </citation>
    <scope>NUCLEOTIDE SEQUENCE [LARGE SCALE GENOMIC DNA]</scope>
    <source>
        <strain evidence="14 15">AU17164</strain>
    </source>
</reference>
<dbReference type="EMBL" id="CP021109">
    <property type="protein sequence ID" value="ARP86469.1"/>
    <property type="molecule type" value="Genomic_DNA"/>
</dbReference>
<keyword evidence="7" id="KW-0677">Repeat</keyword>
<evidence type="ECO:0000256" key="2">
    <source>
        <dbReference type="ARBA" id="ARBA00004613"/>
    </source>
</evidence>
<dbReference type="InterPro" id="IPR032675">
    <property type="entry name" value="LRR_dom_sf"/>
</dbReference>
<evidence type="ECO:0000313" key="15">
    <source>
        <dbReference type="Proteomes" id="UP000194139"/>
    </source>
</evidence>
<dbReference type="Pfam" id="PF14496">
    <property type="entry name" value="NEL"/>
    <property type="match status" value="1"/>
</dbReference>
<comment type="PTM">
    <text evidence="11">Ubiquitinated in the presence of host E1 ubiquitin-activating enzyme, E2 ubiquitin-conjugating enzyme and ubiquitin.</text>
</comment>
<dbReference type="InterPro" id="IPR029487">
    <property type="entry name" value="NEL_dom"/>
</dbReference>
<evidence type="ECO:0000256" key="12">
    <source>
        <dbReference type="SAM" id="MobiDB-lite"/>
    </source>
</evidence>
<dbReference type="GO" id="GO:0004842">
    <property type="term" value="F:ubiquitin-protein transferase activity"/>
    <property type="evidence" value="ECO:0007669"/>
    <property type="project" value="UniProtKB-UniRule"/>
</dbReference>
<dbReference type="Proteomes" id="UP000194139">
    <property type="component" value="Chromosome"/>
</dbReference>
<dbReference type="PANTHER" id="PTHR47114">
    <property type="match status" value="1"/>
</dbReference>
<keyword evidence="10 11" id="KW-1035">Host cytoplasm</keyword>
<evidence type="ECO:0000313" key="14">
    <source>
        <dbReference type="EMBL" id="ARP86469.1"/>
    </source>
</evidence>
<dbReference type="Gene3D" id="1.20.58.90">
    <property type="match status" value="1"/>
</dbReference>
<dbReference type="GO" id="GO:0005576">
    <property type="term" value="C:extracellular region"/>
    <property type="evidence" value="ECO:0007669"/>
    <property type="project" value="UniProtKB-SubCell"/>
</dbReference>
<feature type="region of interest" description="Disordered" evidence="12">
    <location>
        <begin position="751"/>
        <end position="774"/>
    </location>
</feature>
<evidence type="ECO:0000256" key="8">
    <source>
        <dbReference type="ARBA" id="ARBA00022786"/>
    </source>
</evidence>
<gene>
    <name evidence="14" type="ORF">CAL13_09845</name>
</gene>
<proteinExistence type="inferred from homology"/>
<keyword evidence="8 11" id="KW-0833">Ubl conjugation pathway</keyword>
<sequence length="1562" mass="168639">MQIPSASHALLITVPPRGPAPAHDGDSAPPGHDFDAAALAELLAFAGWLLPPVGDPEAGAGSGAGAPSHPADARQAAAVAFGRWTLRQLRQDPDAYPIEDVAALGGQRIVDLLLHGNHAARMRALAEAALEAHGMTGKADGAGKDDASIAAQMESFLQAGFADEMALAQAVLDLAALKPPTRQALAADLLRGAGLDPARRVDTPELMDPDNPSAVNERKPAAAFYLNADALNDADIRRMSDRPLTDADTGAVRGRLPASLDAEFSRRFDAYAADAARRITALAERWLTCVARELGHAADTATVEIAAARRQHYRREVQVLRGAAFLYDGRTDRETPSSGYFATLRTATGARRYFLSTEDGGIHRVPPDVTLQAWAEQRRDIVFGASSEGTDGTHLWKTRVAIDPIGSGPRPGLAHWLTPALQTHLGRSKAQARGLAPGEQAIDVLLDFVPFRRMIVAARNDDLQTAVVSGGIDLISFALPMLCASARAGAAAGRALGAAARPAGRGLTAAAASVRPGAQRALPKLRDVIKTAVRTFRSAAAAPDPLPAADATRMARAMRASHPRLANVFAQSALRRRAASFEDGAWRLPAQSLAAAKRDPGIRPLGTLQARAANGDTLAVLPYGDARSRVYTMVDAWTGNRQGPLLAADREGRLYRVLSMEALSRHRVASPSLRNALGARRAGADGTHTLEGRHYARIGDDYVQVARDPASTAGRPVWRVVTAPGARRDRVPHRLFHDPEKSVWRHADAPGLRGGGRGPAPAHAQASGAGNASIRTPDPYGALLIGRVRGGATAPQRDAIDALLSRLRATPRGDAILRAMQACHEKLGQVPEIVLIDDDPAAGQRPSLAEPVRGGVWHLHLSALASDDDAAVRELAAVYNNMTGLLQGGQPFREVYLNAFFRAGRSGRPAFEPALEAEWAAWAGGDARRRLAVNSMRQQLWLADCFGGLDKDAFIRVLQDELAPVPEGPSIHLYDRGLDAVPPLRDNTYELKIDHNRITDWRNLSRAKGLRRLSARDTGAGVFDELPPTLVFLDVSWNHLTRLPADRLARLEALEYLDVSNNLLGQIDGLPRTLKVLQAGRNSLASLPPLPPDLTTLIADHNVLTRISAPMPDTLETLVLSDNDLPRVPDLSATRIHTLKLARNRELAALPALPPTLSLLDVEDCALETLPAPLPAAIETVIASGNRLRDLPRGVPAGTRLLDVRDNALTGVPAEIDTPSCTILLDGNPIPIRVQEDLTARFRAGAGPQVRFIADEDPALDTASGTLADAARAWLGDEDAAAAARWEAIGADVRGTPEGRAAGGQFARFLDYLRQSVSHDDPDFRADVREWLAELAKPERKPLLDRTLQACVTASEQCEDRVSLTLSELRRLRVHDDVRLGIYEPRKAVDALRQTFRIGKLQEIAYRHIKSDAHLDDVEVYLAYAVGLRDRLGLSLVAPRMRFMSVSRVTSENLDAALQEVLDAEGKEFYRYLVLDDSWNALIRQRLGERYAQAEAQLHQLAGTPLQEKIRAELQARGIDGADTDAQRELGHAVWRDMKFEVLEPLTRRYLADAQLAVPEQG</sequence>
<dbReference type="GO" id="GO:0016567">
    <property type="term" value="P:protein ubiquitination"/>
    <property type="evidence" value="ECO:0007669"/>
    <property type="project" value="InterPro"/>
</dbReference>
<evidence type="ECO:0000256" key="3">
    <source>
        <dbReference type="ARBA" id="ARBA00009868"/>
    </source>
</evidence>
<dbReference type="PANTHER" id="PTHR47114:SF2">
    <property type="entry name" value="OLIGODENDROCYTE-MYELIN GLYCOPROTEIN"/>
    <property type="match status" value="1"/>
</dbReference>
<dbReference type="GO" id="GO:0030430">
    <property type="term" value="C:host cell cytoplasm"/>
    <property type="evidence" value="ECO:0007669"/>
    <property type="project" value="UniProtKB-SubCell"/>
</dbReference>
<feature type="domain" description="NEL" evidence="13">
    <location>
        <begin position="1266"/>
        <end position="1562"/>
    </location>
</feature>
<dbReference type="Gene3D" id="1.20.1270.130">
    <property type="entry name" value="Shigella T3SS effector IpaH domain"/>
    <property type="match status" value="1"/>
</dbReference>
<keyword evidence="5" id="KW-0433">Leucine-rich repeat</keyword>
<evidence type="ECO:0000256" key="5">
    <source>
        <dbReference type="ARBA" id="ARBA00022614"/>
    </source>
</evidence>
<dbReference type="SMART" id="SM00364">
    <property type="entry name" value="LRR_BAC"/>
    <property type="match status" value="8"/>
</dbReference>
<protein>
    <recommendedName>
        <fullName evidence="13">NEL domain-containing protein</fullName>
    </recommendedName>
</protein>
<comment type="similarity">
    <text evidence="3 11">Belongs to the LRR-containing bacterial E3 ligase family.</text>
</comment>